<feature type="compositionally biased region" description="Gly residues" evidence="1">
    <location>
        <begin position="54"/>
        <end position="65"/>
    </location>
</feature>
<feature type="region of interest" description="Disordered" evidence="1">
    <location>
        <begin position="1"/>
        <end position="71"/>
    </location>
</feature>
<evidence type="ECO:0008006" key="5">
    <source>
        <dbReference type="Google" id="ProtNLM"/>
    </source>
</evidence>
<feature type="region of interest" description="Disordered" evidence="1">
    <location>
        <begin position="158"/>
        <end position="209"/>
    </location>
</feature>
<sequence length="453" mass="43909">MSEGKHDGPPSDQHGPTRGDATSPAAETPPAGPASDATDAGPADRLGALLGASGARGTGPGGELGGELDSADEDALRRLLRDAAGEPEPRADALDHIRRTIPVRRARRRNALIGVGAAVLAVGVTLPLMRAGVVPGPLNAHTSANAAQSADAAASGAGAAVDGAAGGERHTGPDGSRGDAKEKADDPVPHEDAPDNEELAPTAPSCTRDQLGQPVVSVAEPNNNGRIYGHFRLTNVSDETCRIKGGGELTAVSQGRATGYAVQVLDHTSGGRASQLPDPADSSGRVVLASGASYEVRFAWVPPDGIAGCTPSTPGPDPSEPGGGGSTPTPGTDGGGGDGGEDPTTGGGETPTTGGGGSDGDGGDQDGGDGSGGGSTGGSGGGTGGGTGGGKTPDQQEEADGLDTFGTGGGGAAGDTAVVLRYTPASGEPRLPAAYLTGACGGTVYRTQPLPTS</sequence>
<protein>
    <recommendedName>
        <fullName evidence="5">DUF4232 domain-containing protein</fullName>
    </recommendedName>
</protein>
<evidence type="ECO:0000313" key="4">
    <source>
        <dbReference type="Proteomes" id="UP000517765"/>
    </source>
</evidence>
<feature type="region of interest" description="Disordered" evidence="1">
    <location>
        <begin position="305"/>
        <end position="414"/>
    </location>
</feature>
<feature type="compositionally biased region" description="Gly residues" evidence="1">
    <location>
        <begin position="368"/>
        <end position="391"/>
    </location>
</feature>
<organism evidence="3 4">
    <name type="scientific">Streptomyces alkaliterrae</name>
    <dbReference type="NCBI Taxonomy" id="2213162"/>
    <lineage>
        <taxon>Bacteria</taxon>
        <taxon>Bacillati</taxon>
        <taxon>Actinomycetota</taxon>
        <taxon>Actinomycetes</taxon>
        <taxon>Kitasatosporales</taxon>
        <taxon>Streptomycetaceae</taxon>
        <taxon>Streptomyces</taxon>
    </lineage>
</organism>
<dbReference type="AlphaFoldDB" id="A0A7W3WZQ5"/>
<evidence type="ECO:0000313" key="3">
    <source>
        <dbReference type="EMBL" id="MBB1261511.1"/>
    </source>
</evidence>
<evidence type="ECO:0000256" key="2">
    <source>
        <dbReference type="SAM" id="Phobius"/>
    </source>
</evidence>
<dbReference type="EMBL" id="JABJXA010000180">
    <property type="protein sequence ID" value="MBB1261511.1"/>
    <property type="molecule type" value="Genomic_DNA"/>
</dbReference>
<feature type="compositionally biased region" description="Basic and acidic residues" evidence="1">
    <location>
        <begin position="167"/>
        <end position="193"/>
    </location>
</feature>
<feature type="compositionally biased region" description="Gly residues" evidence="1">
    <location>
        <begin position="321"/>
        <end position="338"/>
    </location>
</feature>
<keyword evidence="2" id="KW-0472">Membrane</keyword>
<reference evidence="4" key="1">
    <citation type="submission" date="2020-05" db="EMBL/GenBank/DDBJ databases">
        <title>Classification of alakaliphilic streptomycetes isolated from an alkaline soil next to Lonar Crater, India and a proposal for the recognition of Streptomyces alkaliterrae sp. nov.</title>
        <authorList>
            <person name="Golinska P."/>
        </authorList>
    </citation>
    <scope>NUCLEOTIDE SEQUENCE [LARGE SCALE GENOMIC DNA]</scope>
    <source>
        <strain evidence="4">OF8</strain>
    </source>
</reference>
<comment type="caution">
    <text evidence="3">The sequence shown here is derived from an EMBL/GenBank/DDBJ whole genome shotgun (WGS) entry which is preliminary data.</text>
</comment>
<feature type="transmembrane region" description="Helical" evidence="2">
    <location>
        <begin position="111"/>
        <end position="129"/>
    </location>
</feature>
<feature type="compositionally biased region" description="Gly residues" evidence="1">
    <location>
        <begin position="345"/>
        <end position="360"/>
    </location>
</feature>
<accession>A0A7W3WZQ5</accession>
<keyword evidence="2" id="KW-0812">Transmembrane</keyword>
<evidence type="ECO:0000256" key="1">
    <source>
        <dbReference type="SAM" id="MobiDB-lite"/>
    </source>
</evidence>
<gene>
    <name evidence="3" type="ORF">H3147_22260</name>
</gene>
<name>A0A7W3WZQ5_9ACTN</name>
<dbReference type="Proteomes" id="UP000517765">
    <property type="component" value="Unassembled WGS sequence"/>
</dbReference>
<dbReference type="RefSeq" id="WP_181356491.1">
    <property type="nucleotide sequence ID" value="NZ_JABJXA010000180.1"/>
</dbReference>
<keyword evidence="2" id="KW-1133">Transmembrane helix</keyword>
<proteinExistence type="predicted"/>